<feature type="signal peptide" evidence="1">
    <location>
        <begin position="1"/>
        <end position="20"/>
    </location>
</feature>
<dbReference type="Pfam" id="PF16036">
    <property type="entry name" value="Chalcone_3"/>
    <property type="match status" value="1"/>
</dbReference>
<evidence type="ECO:0000313" key="4">
    <source>
        <dbReference type="Proteomes" id="UP001501600"/>
    </source>
</evidence>
<dbReference type="Gene3D" id="3.50.70.10">
    <property type="match status" value="1"/>
</dbReference>
<evidence type="ECO:0000256" key="1">
    <source>
        <dbReference type="SAM" id="SignalP"/>
    </source>
</evidence>
<sequence>MKAIVTAAALAAALLLPAHAAPITVQGVDVPEQIQTQGEELVRYGAGVRSKFFMKLYVGSLFSQKPGQDAEAILNSEAISAVRLNIISSMITSDRMIETIEEGFDAASGGKVAPLRERLDTFLSLFDEPVEVDDQFTMVSIPGVGVEAYKNGELLTLIEGDDFRRTLFGIWLGDQPADKKLKKAMLGQ</sequence>
<accession>A0ABP9S0B4</accession>
<keyword evidence="3" id="KW-0413">Isomerase</keyword>
<organism evidence="3 4">
    <name type="scientific">Ferrimonas gelatinilytica</name>
    <dbReference type="NCBI Taxonomy" id="1255257"/>
    <lineage>
        <taxon>Bacteria</taxon>
        <taxon>Pseudomonadati</taxon>
        <taxon>Pseudomonadota</taxon>
        <taxon>Gammaproteobacteria</taxon>
        <taxon>Alteromonadales</taxon>
        <taxon>Ferrimonadaceae</taxon>
        <taxon>Ferrimonas</taxon>
    </lineage>
</organism>
<protein>
    <submittedName>
        <fullName evidence="3">Chalcone isomerase family protein</fullName>
    </submittedName>
</protein>
<feature type="chain" id="PRO_5046061771" evidence="1">
    <location>
        <begin position="21"/>
        <end position="188"/>
    </location>
</feature>
<reference evidence="4" key="1">
    <citation type="journal article" date="2019" name="Int. J. Syst. Evol. Microbiol.">
        <title>The Global Catalogue of Microorganisms (GCM) 10K type strain sequencing project: providing services to taxonomists for standard genome sequencing and annotation.</title>
        <authorList>
            <consortium name="The Broad Institute Genomics Platform"/>
            <consortium name="The Broad Institute Genome Sequencing Center for Infectious Disease"/>
            <person name="Wu L."/>
            <person name="Ma J."/>
        </authorList>
    </citation>
    <scope>NUCLEOTIDE SEQUENCE [LARGE SCALE GENOMIC DNA]</scope>
    <source>
        <strain evidence="4">JCM 18720</strain>
    </source>
</reference>
<dbReference type="GO" id="GO:0016853">
    <property type="term" value="F:isomerase activity"/>
    <property type="evidence" value="ECO:0007669"/>
    <property type="project" value="UniProtKB-KW"/>
</dbReference>
<gene>
    <name evidence="3" type="ORF">GCM10025772_10230</name>
</gene>
<proteinExistence type="predicted"/>
<evidence type="ECO:0000313" key="3">
    <source>
        <dbReference type="EMBL" id="GAA5188957.1"/>
    </source>
</evidence>
<dbReference type="SUPFAM" id="SSF54626">
    <property type="entry name" value="Chalcone isomerase"/>
    <property type="match status" value="1"/>
</dbReference>
<keyword evidence="4" id="KW-1185">Reference proteome</keyword>
<dbReference type="Proteomes" id="UP001501600">
    <property type="component" value="Unassembled WGS sequence"/>
</dbReference>
<name>A0ABP9S0B4_9GAMM</name>
<dbReference type="RefSeq" id="WP_345315972.1">
    <property type="nucleotide sequence ID" value="NZ_BAABLF010000006.1"/>
</dbReference>
<dbReference type="InterPro" id="IPR016087">
    <property type="entry name" value="Chalcone_isomerase"/>
</dbReference>
<comment type="caution">
    <text evidence="3">The sequence shown here is derived from an EMBL/GenBank/DDBJ whole genome shotgun (WGS) entry which is preliminary data.</text>
</comment>
<keyword evidence="1" id="KW-0732">Signal</keyword>
<evidence type="ECO:0000259" key="2">
    <source>
        <dbReference type="Pfam" id="PF16036"/>
    </source>
</evidence>
<dbReference type="EMBL" id="BAABLF010000006">
    <property type="protein sequence ID" value="GAA5188957.1"/>
    <property type="molecule type" value="Genomic_DNA"/>
</dbReference>
<feature type="domain" description="Chalcone isomerase" evidence="2">
    <location>
        <begin position="24"/>
        <end position="187"/>
    </location>
</feature>
<dbReference type="InterPro" id="IPR036298">
    <property type="entry name" value="Chalcone_isomerase_sf"/>
</dbReference>
<dbReference type="InterPro" id="IPR016088">
    <property type="entry name" value="Chalcone_isomerase_3-sand"/>
</dbReference>